<gene>
    <name evidence="12" type="ORF">DFP72DRAFT_1124387</name>
</gene>
<comment type="subcellular location">
    <subcellularLocation>
        <location evidence="1">Endomembrane system</location>
        <topology evidence="1">Multi-pass membrane protein</topology>
    </subcellularLocation>
</comment>
<feature type="transmembrane region" description="Helical" evidence="10">
    <location>
        <begin position="142"/>
        <end position="168"/>
    </location>
</feature>
<feature type="transmembrane region" description="Helical" evidence="10">
    <location>
        <begin position="35"/>
        <end position="53"/>
    </location>
</feature>
<reference evidence="12 13" key="1">
    <citation type="submission" date="2020-07" db="EMBL/GenBank/DDBJ databases">
        <title>Comparative genomics of pyrophilous fungi reveals a link between fire events and developmental genes.</title>
        <authorList>
            <consortium name="DOE Joint Genome Institute"/>
            <person name="Steindorff A.S."/>
            <person name="Carver A."/>
            <person name="Calhoun S."/>
            <person name="Stillman K."/>
            <person name="Liu H."/>
            <person name="Lipzen A."/>
            <person name="Pangilinan J."/>
            <person name="Labutti K."/>
            <person name="Bruns T.D."/>
            <person name="Grigoriev I.V."/>
        </authorList>
    </citation>
    <scope>NUCLEOTIDE SEQUENCE [LARGE SCALE GENOMIC DNA]</scope>
    <source>
        <strain evidence="12 13">CBS 144469</strain>
    </source>
</reference>
<sequence length="461" mass="50949">MLVGLAGLLSGYDGSFEFKSGEVYPDTVPYVAKRVMLAMFGVLMVLLLWFTSVEVSMSQWACHLTMLMVLLDVAWLCISSSVLLDSMLLFFTFLIVFYHSLSTGGVKMIGLFVTALVGVYTAEGLWDKFGDTRLTVRQLFNLWAAGVVCLIVVPTLVFMASLIHYLILNHSGPGDSQMSSLFRVNLEGDDFHKNLLWFSPLSPLLYARFGKLTVASTSSSHLPVITLKTDDKVTSKIGGITGKAGFLYIKQARVSQALRPRSPQQPGWRLSHRRESHSPKDSGTRYQSGVQPVTLACQASVLDNGASSHQQWTRRSSSSSDKKFPDEAVLIQRVFSSNELCQDEGIAFLRWKPKRVETANILIYLKVSKNKDPHDSSFSLSIAMSNIVEEAKIPSEIKRETAPSLHLLASTMQWATYVITGESISYWHISTATTLIPLQNKGSPPFDLETASTAPSEPSFG</sequence>
<evidence type="ECO:0000256" key="5">
    <source>
        <dbReference type="ARBA" id="ARBA00022679"/>
    </source>
</evidence>
<dbReference type="Proteomes" id="UP000521943">
    <property type="component" value="Unassembled WGS sequence"/>
</dbReference>
<dbReference type="PANTHER" id="PTHR10050">
    <property type="entry name" value="DOLICHYL-PHOSPHATE-MANNOSE--PROTEIN MANNOSYLTRANSFERASE"/>
    <property type="match status" value="1"/>
</dbReference>
<evidence type="ECO:0000313" key="13">
    <source>
        <dbReference type="Proteomes" id="UP000521943"/>
    </source>
</evidence>
<evidence type="ECO:0000256" key="8">
    <source>
        <dbReference type="ARBA" id="ARBA00023136"/>
    </source>
</evidence>
<proteinExistence type="inferred from homology"/>
<feature type="domain" description="ArnT-like N-terminal" evidence="11">
    <location>
        <begin position="104"/>
        <end position="160"/>
    </location>
</feature>
<comment type="pathway">
    <text evidence="2">Protein modification; protein glycosylation.</text>
</comment>
<comment type="caution">
    <text evidence="12">The sequence shown here is derived from an EMBL/GenBank/DDBJ whole genome shotgun (WGS) entry which is preliminary data.</text>
</comment>
<evidence type="ECO:0000256" key="1">
    <source>
        <dbReference type="ARBA" id="ARBA00004127"/>
    </source>
</evidence>
<evidence type="ECO:0000256" key="7">
    <source>
        <dbReference type="ARBA" id="ARBA00022989"/>
    </source>
</evidence>
<dbReference type="EMBL" id="JACGCI010000033">
    <property type="protein sequence ID" value="KAF6754696.1"/>
    <property type="molecule type" value="Genomic_DNA"/>
</dbReference>
<dbReference type="GO" id="GO:0004169">
    <property type="term" value="F:dolichyl-phosphate-mannose-protein mannosyltransferase activity"/>
    <property type="evidence" value="ECO:0007669"/>
    <property type="project" value="TreeGrafter"/>
</dbReference>
<protein>
    <submittedName>
        <fullName evidence="12">Dolichyl-phosphate-mannose-protein mannosyltransferase-domain-containing protein</fullName>
    </submittedName>
</protein>
<accession>A0A8H6HZL8</accession>
<comment type="similarity">
    <text evidence="3">Belongs to the glycosyltransferase 39 family.</text>
</comment>
<keyword evidence="8 10" id="KW-0472">Membrane</keyword>
<dbReference type="UniPathway" id="UPA00378"/>
<evidence type="ECO:0000256" key="4">
    <source>
        <dbReference type="ARBA" id="ARBA00022676"/>
    </source>
</evidence>
<evidence type="ECO:0000256" key="6">
    <source>
        <dbReference type="ARBA" id="ARBA00022692"/>
    </source>
</evidence>
<keyword evidence="6 10" id="KW-0812">Transmembrane</keyword>
<feature type="domain" description="ArnT-like N-terminal" evidence="11">
    <location>
        <begin position="1"/>
        <end position="97"/>
    </location>
</feature>
<evidence type="ECO:0000313" key="12">
    <source>
        <dbReference type="EMBL" id="KAF6754696.1"/>
    </source>
</evidence>
<feature type="transmembrane region" description="Helical" evidence="10">
    <location>
        <begin position="73"/>
        <end position="98"/>
    </location>
</feature>
<dbReference type="Pfam" id="PF02366">
    <property type="entry name" value="PMT"/>
    <property type="match status" value="2"/>
</dbReference>
<dbReference type="AlphaFoldDB" id="A0A8H6HZL8"/>
<dbReference type="PANTHER" id="PTHR10050:SF46">
    <property type="entry name" value="PROTEIN O-MANNOSYL-TRANSFERASE 2"/>
    <property type="match status" value="1"/>
</dbReference>
<dbReference type="GO" id="GO:0016020">
    <property type="term" value="C:membrane"/>
    <property type="evidence" value="ECO:0007669"/>
    <property type="project" value="InterPro"/>
</dbReference>
<name>A0A8H6HZL8_9AGAR</name>
<evidence type="ECO:0000256" key="9">
    <source>
        <dbReference type="SAM" id="MobiDB-lite"/>
    </source>
</evidence>
<dbReference type="GO" id="GO:0005783">
    <property type="term" value="C:endoplasmic reticulum"/>
    <property type="evidence" value="ECO:0007669"/>
    <property type="project" value="TreeGrafter"/>
</dbReference>
<keyword evidence="13" id="KW-1185">Reference proteome</keyword>
<keyword evidence="7 10" id="KW-1133">Transmembrane helix</keyword>
<dbReference type="InterPro" id="IPR003342">
    <property type="entry name" value="ArnT-like_N"/>
</dbReference>
<evidence type="ECO:0000256" key="2">
    <source>
        <dbReference type="ARBA" id="ARBA00004922"/>
    </source>
</evidence>
<organism evidence="12 13">
    <name type="scientific">Ephemerocybe angulata</name>
    <dbReference type="NCBI Taxonomy" id="980116"/>
    <lineage>
        <taxon>Eukaryota</taxon>
        <taxon>Fungi</taxon>
        <taxon>Dikarya</taxon>
        <taxon>Basidiomycota</taxon>
        <taxon>Agaricomycotina</taxon>
        <taxon>Agaricomycetes</taxon>
        <taxon>Agaricomycetidae</taxon>
        <taxon>Agaricales</taxon>
        <taxon>Agaricineae</taxon>
        <taxon>Psathyrellaceae</taxon>
        <taxon>Ephemerocybe</taxon>
    </lineage>
</organism>
<keyword evidence="4 12" id="KW-0328">Glycosyltransferase</keyword>
<feature type="region of interest" description="Disordered" evidence="9">
    <location>
        <begin position="257"/>
        <end position="287"/>
    </location>
</feature>
<dbReference type="OrthoDB" id="292747at2759"/>
<evidence type="ECO:0000256" key="10">
    <source>
        <dbReference type="SAM" id="Phobius"/>
    </source>
</evidence>
<dbReference type="InterPro" id="IPR027005">
    <property type="entry name" value="PMT-like"/>
</dbReference>
<feature type="transmembrane region" description="Helical" evidence="10">
    <location>
        <begin position="105"/>
        <end position="122"/>
    </location>
</feature>
<evidence type="ECO:0000259" key="11">
    <source>
        <dbReference type="Pfam" id="PF02366"/>
    </source>
</evidence>
<evidence type="ECO:0000256" key="3">
    <source>
        <dbReference type="ARBA" id="ARBA00007222"/>
    </source>
</evidence>
<keyword evidence="5 12" id="KW-0808">Transferase</keyword>